<keyword evidence="4" id="KW-0963">Cytoplasm</keyword>
<dbReference type="OrthoDB" id="74835at2759"/>
<dbReference type="PANTHER" id="PTHR21551">
    <property type="entry name" value="TOPOISOMERASE II-ASSOCIATED PROTEIN PAT1"/>
    <property type="match status" value="1"/>
</dbReference>
<dbReference type="GO" id="GO:0003723">
    <property type="term" value="F:RNA binding"/>
    <property type="evidence" value="ECO:0007669"/>
    <property type="project" value="UniProtKB-KW"/>
</dbReference>
<dbReference type="GO" id="GO:0000290">
    <property type="term" value="P:deadenylation-dependent decapping of nuclear-transcribed mRNA"/>
    <property type="evidence" value="ECO:0007669"/>
    <property type="project" value="InterPro"/>
</dbReference>
<dbReference type="InterPro" id="IPR039900">
    <property type="entry name" value="Pat1-like"/>
</dbReference>
<dbReference type="Pfam" id="PF09770">
    <property type="entry name" value="PAT1"/>
    <property type="match status" value="1"/>
</dbReference>
<evidence type="ECO:0000256" key="5">
    <source>
        <dbReference type="ARBA" id="ARBA00022884"/>
    </source>
</evidence>
<evidence type="ECO:0000313" key="9">
    <source>
        <dbReference type="Proteomes" id="UP000054144"/>
    </source>
</evidence>
<evidence type="ECO:0000313" key="8">
    <source>
        <dbReference type="EMBL" id="KIY44740.1"/>
    </source>
</evidence>
<keyword evidence="9" id="KW-1185">Reference proteome</keyword>
<dbReference type="Proteomes" id="UP000054144">
    <property type="component" value="Unassembled WGS sequence"/>
</dbReference>
<organism evidence="8 9">
    <name type="scientific">Fistulina hepatica ATCC 64428</name>
    <dbReference type="NCBI Taxonomy" id="1128425"/>
    <lineage>
        <taxon>Eukaryota</taxon>
        <taxon>Fungi</taxon>
        <taxon>Dikarya</taxon>
        <taxon>Basidiomycota</taxon>
        <taxon>Agaricomycotina</taxon>
        <taxon>Agaricomycetes</taxon>
        <taxon>Agaricomycetidae</taxon>
        <taxon>Agaricales</taxon>
        <taxon>Fistulinaceae</taxon>
        <taxon>Fistulina</taxon>
    </lineage>
</organism>
<evidence type="ECO:0000259" key="7">
    <source>
        <dbReference type="Pfam" id="PF09770"/>
    </source>
</evidence>
<gene>
    <name evidence="8" type="ORF">FISHEDRAFT_67415</name>
</gene>
<dbReference type="GO" id="GO:0033962">
    <property type="term" value="P:P-body assembly"/>
    <property type="evidence" value="ECO:0007669"/>
    <property type="project" value="TreeGrafter"/>
</dbReference>
<sequence>MEEKRRRKAAKLIYMARYNDLMTQSDKDFITRIQVSQLVTNDPYSDDFYAQVYDSVMRSRMGLASQDERVLKFGSAGGVALGNLYKHRRPHAMHRMEQQVERIISNARKREAEKGLHNLSSLQGALGKTSGRSYKAAPRQLLQDDVSHPSPKDVGHISKADANKVAARFSREALSGVSNSMAAITMEPLTRREVLVRLEKLFDLVMEIEQVKHDEPQPPHGPDTSLEELQDAETAHVEWQQHVDALLNQLYDDWMLNVPFEACTPHPFVALLGPPKGKRLFPRITRQLPQDRILTVMVLLVGAFDQIDVVKDAHLLDGPPPVPSRQEDQEGVGRTIEFLASLTNSMMPMVSSVDLAVVTGLMSIVVGRTDVVKILLSRPGCALMTLLLSRVEVIKTSPAGPPATPEQWEQWQHVFTLLFNTVLPYINTFFPSMRVANSDDPHIWVLDQPVWQLLSTFVLQATPDETSVLVATLRGKILEDVSCAKKGWVIDAETGTVADENERAQRLANVDLFLNALNLDSSKITL</sequence>
<comment type="similarity">
    <text evidence="3">Belongs to the PAT1 family.</text>
</comment>
<evidence type="ECO:0000256" key="1">
    <source>
        <dbReference type="ARBA" id="ARBA00004123"/>
    </source>
</evidence>
<accession>A0A0D7A1W4</accession>
<proteinExistence type="inferred from homology"/>
<evidence type="ECO:0000256" key="4">
    <source>
        <dbReference type="ARBA" id="ARBA00022490"/>
    </source>
</evidence>
<keyword evidence="5" id="KW-0694">RNA-binding</keyword>
<keyword evidence="6" id="KW-0539">Nucleus</keyword>
<dbReference type="EMBL" id="KN882067">
    <property type="protein sequence ID" value="KIY44740.1"/>
    <property type="molecule type" value="Genomic_DNA"/>
</dbReference>
<protein>
    <recommendedName>
        <fullName evidence="7">mRNA decay factor PAT1 domain-containing protein</fullName>
    </recommendedName>
</protein>
<dbReference type="GO" id="GO:0005634">
    <property type="term" value="C:nucleus"/>
    <property type="evidence" value="ECO:0007669"/>
    <property type="project" value="UniProtKB-SubCell"/>
</dbReference>
<evidence type="ECO:0000256" key="6">
    <source>
        <dbReference type="ARBA" id="ARBA00023242"/>
    </source>
</evidence>
<name>A0A0D7A1W4_9AGAR</name>
<comment type="subcellular location">
    <subcellularLocation>
        <location evidence="2">Cytoplasm</location>
        <location evidence="2">P-body</location>
    </subcellularLocation>
    <subcellularLocation>
        <location evidence="1">Nucleus</location>
    </subcellularLocation>
</comment>
<dbReference type="AlphaFoldDB" id="A0A0D7A1W4"/>
<evidence type="ECO:0000256" key="3">
    <source>
        <dbReference type="ARBA" id="ARBA00009138"/>
    </source>
</evidence>
<feature type="domain" description="mRNA decay factor PAT1" evidence="7">
    <location>
        <begin position="2"/>
        <end position="520"/>
    </location>
</feature>
<dbReference type="PANTHER" id="PTHR21551:SF0">
    <property type="entry name" value="PROTEIN ASSOCIATED WITH TOPO II RELATED-1, ISOFORM A"/>
    <property type="match status" value="1"/>
</dbReference>
<reference evidence="8 9" key="1">
    <citation type="journal article" date="2015" name="Fungal Genet. Biol.">
        <title>Evolution of novel wood decay mechanisms in Agaricales revealed by the genome sequences of Fistulina hepatica and Cylindrobasidium torrendii.</title>
        <authorList>
            <person name="Floudas D."/>
            <person name="Held B.W."/>
            <person name="Riley R."/>
            <person name="Nagy L.G."/>
            <person name="Koehler G."/>
            <person name="Ransdell A.S."/>
            <person name="Younus H."/>
            <person name="Chow J."/>
            <person name="Chiniquy J."/>
            <person name="Lipzen A."/>
            <person name="Tritt A."/>
            <person name="Sun H."/>
            <person name="Haridas S."/>
            <person name="LaButti K."/>
            <person name="Ohm R.A."/>
            <person name="Kues U."/>
            <person name="Blanchette R.A."/>
            <person name="Grigoriev I.V."/>
            <person name="Minto R.E."/>
            <person name="Hibbett D.S."/>
        </authorList>
    </citation>
    <scope>NUCLEOTIDE SEQUENCE [LARGE SCALE GENOMIC DNA]</scope>
    <source>
        <strain evidence="8 9">ATCC 64428</strain>
    </source>
</reference>
<dbReference type="GO" id="GO:0000932">
    <property type="term" value="C:P-body"/>
    <property type="evidence" value="ECO:0007669"/>
    <property type="project" value="UniProtKB-SubCell"/>
</dbReference>
<evidence type="ECO:0000256" key="2">
    <source>
        <dbReference type="ARBA" id="ARBA00004201"/>
    </source>
</evidence>
<dbReference type="InterPro" id="IPR019167">
    <property type="entry name" value="PAT1_dom"/>
</dbReference>